<keyword evidence="1 4" id="KW-0349">Heme</keyword>
<feature type="domain" description="Cytochrome c" evidence="6">
    <location>
        <begin position="25"/>
        <end position="135"/>
    </location>
</feature>
<dbReference type="RefSeq" id="WP_245710332.1">
    <property type="nucleotide sequence ID" value="NZ_FNMZ01000001.1"/>
</dbReference>
<dbReference type="GO" id="GO:0046872">
    <property type="term" value="F:metal ion binding"/>
    <property type="evidence" value="ECO:0007669"/>
    <property type="project" value="UniProtKB-KW"/>
</dbReference>
<dbReference type="Pfam" id="PF00034">
    <property type="entry name" value="Cytochrom_C"/>
    <property type="match status" value="2"/>
</dbReference>
<name>A0A1H2RL91_9RHOB</name>
<dbReference type="EMBL" id="FNMZ01000001">
    <property type="protein sequence ID" value="SDW19534.1"/>
    <property type="molecule type" value="Genomic_DNA"/>
</dbReference>
<dbReference type="InterPro" id="IPR036909">
    <property type="entry name" value="Cyt_c-like_dom_sf"/>
</dbReference>
<evidence type="ECO:0000313" key="7">
    <source>
        <dbReference type="EMBL" id="SDW19534.1"/>
    </source>
</evidence>
<keyword evidence="5" id="KW-0732">Signal</keyword>
<organism evidence="7 8">
    <name type="scientific">Albimonas donghaensis</name>
    <dbReference type="NCBI Taxonomy" id="356660"/>
    <lineage>
        <taxon>Bacteria</taxon>
        <taxon>Pseudomonadati</taxon>
        <taxon>Pseudomonadota</taxon>
        <taxon>Alphaproteobacteria</taxon>
        <taxon>Rhodobacterales</taxon>
        <taxon>Paracoccaceae</taxon>
        <taxon>Albimonas</taxon>
    </lineage>
</organism>
<dbReference type="GO" id="GO:0020037">
    <property type="term" value="F:heme binding"/>
    <property type="evidence" value="ECO:0007669"/>
    <property type="project" value="InterPro"/>
</dbReference>
<dbReference type="PANTHER" id="PTHR35008">
    <property type="entry name" value="BLL4482 PROTEIN-RELATED"/>
    <property type="match status" value="1"/>
</dbReference>
<evidence type="ECO:0000259" key="6">
    <source>
        <dbReference type="PROSITE" id="PS51007"/>
    </source>
</evidence>
<feature type="chain" id="PRO_5011490364" evidence="5">
    <location>
        <begin position="24"/>
        <end position="284"/>
    </location>
</feature>
<dbReference type="Gene3D" id="1.10.760.10">
    <property type="entry name" value="Cytochrome c-like domain"/>
    <property type="match status" value="2"/>
</dbReference>
<keyword evidence="2 4" id="KW-0479">Metal-binding</keyword>
<dbReference type="GO" id="GO:0009055">
    <property type="term" value="F:electron transfer activity"/>
    <property type="evidence" value="ECO:0007669"/>
    <property type="project" value="InterPro"/>
</dbReference>
<dbReference type="AlphaFoldDB" id="A0A1H2RL91"/>
<evidence type="ECO:0000256" key="4">
    <source>
        <dbReference type="PROSITE-ProRule" id="PRU00433"/>
    </source>
</evidence>
<evidence type="ECO:0000256" key="2">
    <source>
        <dbReference type="ARBA" id="ARBA00022723"/>
    </source>
</evidence>
<evidence type="ECO:0000313" key="8">
    <source>
        <dbReference type="Proteomes" id="UP000199118"/>
    </source>
</evidence>
<accession>A0A1H2RL91</accession>
<dbReference type="InterPro" id="IPR051459">
    <property type="entry name" value="Cytochrome_c-type_DH"/>
</dbReference>
<proteinExistence type="predicted"/>
<dbReference type="SUPFAM" id="SSF46626">
    <property type="entry name" value="Cytochrome c"/>
    <property type="match status" value="2"/>
</dbReference>
<reference evidence="7 8" key="1">
    <citation type="submission" date="2016-10" db="EMBL/GenBank/DDBJ databases">
        <authorList>
            <person name="de Groot N.N."/>
        </authorList>
    </citation>
    <scope>NUCLEOTIDE SEQUENCE [LARGE SCALE GENOMIC DNA]</scope>
    <source>
        <strain evidence="7 8">DSM 17890</strain>
    </source>
</reference>
<dbReference type="PROSITE" id="PS51007">
    <property type="entry name" value="CYTC"/>
    <property type="match status" value="2"/>
</dbReference>
<dbReference type="STRING" id="356660.SAMN05444336_101380"/>
<dbReference type="PANTHER" id="PTHR35008:SF4">
    <property type="entry name" value="BLL4482 PROTEIN"/>
    <property type="match status" value="1"/>
</dbReference>
<gene>
    <name evidence="7" type="ORF">SAMN05444336_101380</name>
</gene>
<keyword evidence="3 4" id="KW-0408">Iron</keyword>
<feature type="domain" description="Cytochrome c" evidence="6">
    <location>
        <begin position="168"/>
        <end position="278"/>
    </location>
</feature>
<evidence type="ECO:0000256" key="3">
    <source>
        <dbReference type="ARBA" id="ARBA00023004"/>
    </source>
</evidence>
<protein>
    <submittedName>
        <fullName evidence="7">Cytochrome c2</fullName>
    </submittedName>
</protein>
<dbReference type="Proteomes" id="UP000199118">
    <property type="component" value="Unassembled WGS sequence"/>
</dbReference>
<feature type="signal peptide" evidence="5">
    <location>
        <begin position="1"/>
        <end position="23"/>
    </location>
</feature>
<keyword evidence="8" id="KW-1185">Reference proteome</keyword>
<evidence type="ECO:0000256" key="5">
    <source>
        <dbReference type="SAM" id="SignalP"/>
    </source>
</evidence>
<dbReference type="InterPro" id="IPR009056">
    <property type="entry name" value="Cyt_c-like_dom"/>
</dbReference>
<evidence type="ECO:0000256" key="1">
    <source>
        <dbReference type="ARBA" id="ARBA00022617"/>
    </source>
</evidence>
<sequence length="284" mass="29714">MNIRQALAVSAVAAAAAAGAARAETQLERGAYLVNVVAACGNCHTPFGPQGPDMSRDLGGRLVEKNPAFTAYAPNITPHETDGVGAWTDDQLRKAIREGLRPDGTIIGPPMPIMLYRGLSDADLDAMVAYLRTVPAVEGTTPKSEYNIPLPPSYGPPVSGVTAPAPGPTAEYGAYLAGPVAHCTECHTTFGPQGPMMDTHLGAGGNEWHGPWGVSVSANLTAHEDGLAGYTDAEIDAMIRQGRRPDGEAMAPPMGYGYYARMTDDDAAAIVAFLRTLPPLPDPH</sequence>